<name>A0A3N0V5Q0_9PROT</name>
<feature type="domain" description="Pilus assembly protein TadZ N-terminal" evidence="1">
    <location>
        <begin position="5"/>
        <end position="135"/>
    </location>
</feature>
<organism evidence="2 3">
    <name type="scientific">Pseudomethylobacillus aquaticus</name>
    <dbReference type="NCBI Taxonomy" id="2676064"/>
    <lineage>
        <taxon>Bacteria</taxon>
        <taxon>Pseudomonadati</taxon>
        <taxon>Pseudomonadota</taxon>
        <taxon>Betaproteobacteria</taxon>
        <taxon>Nitrosomonadales</taxon>
        <taxon>Methylophilaceae</taxon>
        <taxon>Pseudomethylobacillus</taxon>
    </lineage>
</organism>
<dbReference type="Gene3D" id="3.40.50.2300">
    <property type="match status" value="1"/>
</dbReference>
<accession>A0A3N0V5Q0</accession>
<dbReference type="SUPFAM" id="SSF52540">
    <property type="entry name" value="P-loop containing nucleoside triphosphate hydrolases"/>
    <property type="match status" value="1"/>
</dbReference>
<dbReference type="Gene3D" id="3.40.50.300">
    <property type="entry name" value="P-loop containing nucleotide triphosphate hydrolases"/>
    <property type="match status" value="1"/>
</dbReference>
<sequence length="410" mass="45061">MNVKKNYVLVSSNQPCQDWLNEVCADTANIIQVDTNDIERITQLVDAASAHAVLIHLQSQDTRTGSTVTDLSPKDLRVELSLIESLVANRPSLPVLAIAKAADENLLLAIMRAGVRDFIKMGMRSSELLAVLGRQFNRDGVSATPKDEVAGKITAIISARPNNDAPFLAAHLAIAMQQQEPTLLIDLGIPHSECTLYMGLSTKYSFLDALRNLRRLDATLIQTGFSKHKSGLAVLAMPEEGGQDVQFTSADIYMMLRTMRRYFSQIVINVGAVTRLDFLSVVLANVDNTIMLAEQSLPSCKKNFELLKQLRENKVQLQNAGLVVDRYLPSLLPDCDSISQSFDLPLLATMPPSGMARLTATNSGESMFVTAPNDPYLTSLRELTAVLSGRQPARKSSGLERLTQMIARYR</sequence>
<dbReference type="InterPro" id="IPR011006">
    <property type="entry name" value="CheY-like_superfamily"/>
</dbReference>
<dbReference type="EMBL" id="RJVP01000001">
    <property type="protein sequence ID" value="ROH88137.1"/>
    <property type="molecule type" value="Genomic_DNA"/>
</dbReference>
<comment type="caution">
    <text evidence="2">The sequence shown here is derived from an EMBL/GenBank/DDBJ whole genome shotgun (WGS) entry which is preliminary data.</text>
</comment>
<evidence type="ECO:0000259" key="1">
    <source>
        <dbReference type="Pfam" id="PF16968"/>
    </source>
</evidence>
<dbReference type="SUPFAM" id="SSF52172">
    <property type="entry name" value="CheY-like"/>
    <property type="match status" value="1"/>
</dbReference>
<dbReference type="Pfam" id="PF16968">
    <property type="entry name" value="TadZ_N"/>
    <property type="match status" value="1"/>
</dbReference>
<dbReference type="AlphaFoldDB" id="A0A3N0V5Q0"/>
<dbReference type="RefSeq" id="WP_123236131.1">
    <property type="nucleotide sequence ID" value="NZ_RJVP01000001.1"/>
</dbReference>
<proteinExistence type="predicted"/>
<evidence type="ECO:0000313" key="2">
    <source>
        <dbReference type="EMBL" id="ROH88137.1"/>
    </source>
</evidence>
<gene>
    <name evidence="2" type="ORF">ED236_01275</name>
</gene>
<evidence type="ECO:0000313" key="3">
    <source>
        <dbReference type="Proteomes" id="UP000275137"/>
    </source>
</evidence>
<protein>
    <recommendedName>
        <fullName evidence="1">Pilus assembly protein TadZ N-terminal domain-containing protein</fullName>
    </recommendedName>
</protein>
<dbReference type="InterPro" id="IPR031580">
    <property type="entry name" value="TadZ_N"/>
</dbReference>
<reference evidence="2 3" key="1">
    <citation type="submission" date="2018-10" db="EMBL/GenBank/DDBJ databases">
        <authorList>
            <person name="Chen W.-M."/>
        </authorList>
    </citation>
    <scope>NUCLEOTIDE SEQUENCE [LARGE SCALE GENOMIC DNA]</scope>
    <source>
        <strain evidence="2 3">H-5</strain>
    </source>
</reference>
<keyword evidence="3" id="KW-1185">Reference proteome</keyword>
<dbReference type="Proteomes" id="UP000275137">
    <property type="component" value="Unassembled WGS sequence"/>
</dbReference>
<dbReference type="InterPro" id="IPR027417">
    <property type="entry name" value="P-loop_NTPase"/>
</dbReference>